<name>A0A8J6TH49_9CHLR</name>
<reference evidence="4 5" key="1">
    <citation type="submission" date="2020-08" db="EMBL/GenBank/DDBJ databases">
        <title>Bridging the membrane lipid divide: bacteria of the FCB group superphylum have the potential to synthesize archaeal ether lipids.</title>
        <authorList>
            <person name="Villanueva L."/>
            <person name="Von Meijenfeldt F.A.B."/>
            <person name="Westbye A.B."/>
            <person name="Yadav S."/>
            <person name="Hopmans E.C."/>
            <person name="Dutilh B.E."/>
            <person name="Sinninghe Damste J.S."/>
        </authorList>
    </citation>
    <scope>NUCLEOTIDE SEQUENCE [LARGE SCALE GENOMIC DNA]</scope>
    <source>
        <strain evidence="4">NIOZ-UU36</strain>
    </source>
</reference>
<dbReference type="SMART" id="SM00448">
    <property type="entry name" value="REC"/>
    <property type="match status" value="1"/>
</dbReference>
<dbReference type="InterPro" id="IPR050595">
    <property type="entry name" value="Bact_response_regulator"/>
</dbReference>
<dbReference type="SUPFAM" id="SSF52172">
    <property type="entry name" value="CheY-like"/>
    <property type="match status" value="1"/>
</dbReference>
<dbReference type="EMBL" id="JACNJN010000025">
    <property type="protein sequence ID" value="MBC8333764.1"/>
    <property type="molecule type" value="Genomic_DNA"/>
</dbReference>
<evidence type="ECO:0000259" key="3">
    <source>
        <dbReference type="PROSITE" id="PS50110"/>
    </source>
</evidence>
<proteinExistence type="predicted"/>
<evidence type="ECO:0000313" key="5">
    <source>
        <dbReference type="Proteomes" id="UP000614469"/>
    </source>
</evidence>
<evidence type="ECO:0000256" key="1">
    <source>
        <dbReference type="ARBA" id="ARBA00022553"/>
    </source>
</evidence>
<keyword evidence="1 2" id="KW-0597">Phosphoprotein</keyword>
<accession>A0A8J6TH49</accession>
<dbReference type="Pfam" id="PF00072">
    <property type="entry name" value="Response_reg"/>
    <property type="match status" value="1"/>
</dbReference>
<sequence>MDKPFAMIIEDEPEIAALFRYALESAGYRTEIVLHGQVAVERLSNSRPDVVLLDLRLPVVSGIEILKIIRNDRRFDQTKIIVVSAHAYMVEGLPAEPDFTLLKPISVEQLTKLVSRIKPSKPSYDKIHQSVSVV</sequence>
<dbReference type="CDD" id="cd00156">
    <property type="entry name" value="REC"/>
    <property type="match status" value="1"/>
</dbReference>
<dbReference type="PANTHER" id="PTHR44591">
    <property type="entry name" value="STRESS RESPONSE REGULATOR PROTEIN 1"/>
    <property type="match status" value="1"/>
</dbReference>
<dbReference type="PROSITE" id="PS50110">
    <property type="entry name" value="RESPONSE_REGULATORY"/>
    <property type="match status" value="1"/>
</dbReference>
<evidence type="ECO:0000256" key="2">
    <source>
        <dbReference type="PROSITE-ProRule" id="PRU00169"/>
    </source>
</evidence>
<dbReference type="PANTHER" id="PTHR44591:SF23">
    <property type="entry name" value="CHEY SUBFAMILY"/>
    <property type="match status" value="1"/>
</dbReference>
<feature type="modified residue" description="4-aspartylphosphate" evidence="2">
    <location>
        <position position="54"/>
    </location>
</feature>
<dbReference type="Gene3D" id="3.40.50.2300">
    <property type="match status" value="1"/>
</dbReference>
<evidence type="ECO:0000313" key="4">
    <source>
        <dbReference type="EMBL" id="MBC8333764.1"/>
    </source>
</evidence>
<dbReference type="InterPro" id="IPR011006">
    <property type="entry name" value="CheY-like_superfamily"/>
</dbReference>
<feature type="domain" description="Response regulatory" evidence="3">
    <location>
        <begin position="5"/>
        <end position="118"/>
    </location>
</feature>
<gene>
    <name evidence="4" type="ORF">H8E29_00725</name>
</gene>
<dbReference type="Proteomes" id="UP000614469">
    <property type="component" value="Unassembled WGS sequence"/>
</dbReference>
<dbReference type="AlphaFoldDB" id="A0A8J6TH49"/>
<dbReference type="InterPro" id="IPR001789">
    <property type="entry name" value="Sig_transdc_resp-reg_receiver"/>
</dbReference>
<comment type="caution">
    <text evidence="4">The sequence shown here is derived from an EMBL/GenBank/DDBJ whole genome shotgun (WGS) entry which is preliminary data.</text>
</comment>
<protein>
    <submittedName>
        <fullName evidence="4">Response regulator</fullName>
    </submittedName>
</protein>
<organism evidence="4 5">
    <name type="scientific">Candidatus Desulfolinea nitratireducens</name>
    <dbReference type="NCBI Taxonomy" id="2841698"/>
    <lineage>
        <taxon>Bacteria</taxon>
        <taxon>Bacillati</taxon>
        <taxon>Chloroflexota</taxon>
        <taxon>Anaerolineae</taxon>
        <taxon>Anaerolineales</taxon>
        <taxon>Anaerolineales incertae sedis</taxon>
        <taxon>Candidatus Desulfolinea</taxon>
    </lineage>
</organism>
<dbReference type="GO" id="GO:0000160">
    <property type="term" value="P:phosphorelay signal transduction system"/>
    <property type="evidence" value="ECO:0007669"/>
    <property type="project" value="InterPro"/>
</dbReference>